<organism evidence="4 5">
    <name type="scientific">Tautonia plasticadhaerens</name>
    <dbReference type="NCBI Taxonomy" id="2527974"/>
    <lineage>
        <taxon>Bacteria</taxon>
        <taxon>Pseudomonadati</taxon>
        <taxon>Planctomycetota</taxon>
        <taxon>Planctomycetia</taxon>
        <taxon>Isosphaerales</taxon>
        <taxon>Isosphaeraceae</taxon>
        <taxon>Tautonia</taxon>
    </lineage>
</organism>
<reference evidence="4 5" key="1">
    <citation type="submission" date="2019-02" db="EMBL/GenBank/DDBJ databases">
        <title>Deep-cultivation of Planctomycetes and their phenomic and genomic characterization uncovers novel biology.</title>
        <authorList>
            <person name="Wiegand S."/>
            <person name="Jogler M."/>
            <person name="Boedeker C."/>
            <person name="Pinto D."/>
            <person name="Vollmers J."/>
            <person name="Rivas-Marin E."/>
            <person name="Kohn T."/>
            <person name="Peeters S.H."/>
            <person name="Heuer A."/>
            <person name="Rast P."/>
            <person name="Oberbeckmann S."/>
            <person name="Bunk B."/>
            <person name="Jeske O."/>
            <person name="Meyerdierks A."/>
            <person name="Storesund J.E."/>
            <person name="Kallscheuer N."/>
            <person name="Luecker S."/>
            <person name="Lage O.M."/>
            <person name="Pohl T."/>
            <person name="Merkel B.J."/>
            <person name="Hornburger P."/>
            <person name="Mueller R.-W."/>
            <person name="Bruemmer F."/>
            <person name="Labrenz M."/>
            <person name="Spormann A.M."/>
            <person name="Op den Camp H."/>
            <person name="Overmann J."/>
            <person name="Amann R."/>
            <person name="Jetten M.S.M."/>
            <person name="Mascher T."/>
            <person name="Medema M.H."/>
            <person name="Devos D.P."/>
            <person name="Kaster A.-K."/>
            <person name="Ovreas L."/>
            <person name="Rohde M."/>
            <person name="Galperin M.Y."/>
            <person name="Jogler C."/>
        </authorList>
    </citation>
    <scope>NUCLEOTIDE SEQUENCE [LARGE SCALE GENOMIC DNA]</scope>
    <source>
        <strain evidence="4 5">ElP</strain>
    </source>
</reference>
<dbReference type="Pfam" id="PF01548">
    <property type="entry name" value="DEDD_Tnp_IS110"/>
    <property type="match status" value="1"/>
</dbReference>
<feature type="domain" description="Transposase IS116/IS110/IS902 C-terminal" evidence="3">
    <location>
        <begin position="248"/>
        <end position="328"/>
    </location>
</feature>
<dbReference type="PANTHER" id="PTHR33055:SF3">
    <property type="entry name" value="PUTATIVE TRANSPOSASE FOR IS117-RELATED"/>
    <property type="match status" value="1"/>
</dbReference>
<name>A0A518H3D4_9BACT</name>
<evidence type="ECO:0000313" key="5">
    <source>
        <dbReference type="Proteomes" id="UP000317835"/>
    </source>
</evidence>
<evidence type="ECO:0000259" key="2">
    <source>
        <dbReference type="Pfam" id="PF01548"/>
    </source>
</evidence>
<feature type="region of interest" description="Disordered" evidence="1">
    <location>
        <begin position="1"/>
        <end position="27"/>
    </location>
</feature>
<feature type="compositionally biased region" description="Basic and acidic residues" evidence="1">
    <location>
        <begin position="229"/>
        <end position="242"/>
    </location>
</feature>
<dbReference type="AlphaFoldDB" id="A0A518H3D4"/>
<evidence type="ECO:0000313" key="4">
    <source>
        <dbReference type="EMBL" id="QDV35352.1"/>
    </source>
</evidence>
<dbReference type="InterPro" id="IPR047650">
    <property type="entry name" value="Transpos_IS110"/>
</dbReference>
<accession>A0A518H3D4</accession>
<dbReference type="GO" id="GO:0003677">
    <property type="term" value="F:DNA binding"/>
    <property type="evidence" value="ECO:0007669"/>
    <property type="project" value="InterPro"/>
</dbReference>
<dbReference type="GO" id="GO:0006313">
    <property type="term" value="P:DNA transposition"/>
    <property type="evidence" value="ECO:0007669"/>
    <property type="project" value="InterPro"/>
</dbReference>
<dbReference type="PANTHER" id="PTHR33055">
    <property type="entry name" value="TRANSPOSASE FOR INSERTION SEQUENCE ELEMENT IS1111A"/>
    <property type="match status" value="1"/>
</dbReference>
<dbReference type="InterPro" id="IPR002525">
    <property type="entry name" value="Transp_IS110-like_N"/>
</dbReference>
<dbReference type="NCBIfam" id="NF033542">
    <property type="entry name" value="transpos_IS110"/>
    <property type="match status" value="1"/>
</dbReference>
<dbReference type="KEGG" id="tpla:ElP_32550"/>
<feature type="region of interest" description="Disordered" evidence="1">
    <location>
        <begin position="229"/>
        <end position="254"/>
    </location>
</feature>
<proteinExistence type="predicted"/>
<evidence type="ECO:0000256" key="1">
    <source>
        <dbReference type="SAM" id="MobiDB-lite"/>
    </source>
</evidence>
<sequence length="407" mass="44475">MTTTTKKKVRFVRPNSSTSSTPRLDSGETAHVGVDVHKASHHVAVVTDLRGLVASRTPPADPESLSERPKPIGSQVARVVYEAGPTGFTLARRLRSSGLRAGVIAPPKTPTMPGPEAESDRLDRRKLAVFARKGPLQPVRVPEEREGADRRVLRLREQLARKLRAAQQQVKAFLLQHGIAEPAGLTRWTAASVDAPRRLELTPEPRLRPDVMLDERQHDRERVARAPRRLEESAGAGRHREAVATPRTAPGVGPITAMTSRVELHDPARFRDGGQVARVIGLAPQVSQGGPTRREGRRLKSGNARLRTALVEAARRWVAGDEAAKARYRRLVATTGNGKKAIAGMARRLAILLWRLSLSGEPYRAAAWRPGPAPATPERPGSRPRPLPERPSSGAGRPRASEDLRVR</sequence>
<feature type="compositionally biased region" description="Polar residues" evidence="1">
    <location>
        <begin position="14"/>
        <end position="23"/>
    </location>
</feature>
<dbReference type="Pfam" id="PF02371">
    <property type="entry name" value="Transposase_20"/>
    <property type="match status" value="1"/>
</dbReference>
<evidence type="ECO:0000259" key="3">
    <source>
        <dbReference type="Pfam" id="PF02371"/>
    </source>
</evidence>
<feature type="compositionally biased region" description="Basic residues" evidence="1">
    <location>
        <begin position="1"/>
        <end position="11"/>
    </location>
</feature>
<dbReference type="GO" id="GO:0004803">
    <property type="term" value="F:transposase activity"/>
    <property type="evidence" value="ECO:0007669"/>
    <property type="project" value="InterPro"/>
</dbReference>
<dbReference type="InterPro" id="IPR003346">
    <property type="entry name" value="Transposase_20"/>
</dbReference>
<dbReference type="OrthoDB" id="245819at2"/>
<dbReference type="RefSeq" id="WP_145270892.1">
    <property type="nucleotide sequence ID" value="NZ_CP036426.1"/>
</dbReference>
<feature type="region of interest" description="Disordered" evidence="1">
    <location>
        <begin position="365"/>
        <end position="407"/>
    </location>
</feature>
<dbReference type="EMBL" id="CP036426">
    <property type="protein sequence ID" value="QDV35352.1"/>
    <property type="molecule type" value="Genomic_DNA"/>
</dbReference>
<feature type="region of interest" description="Disordered" evidence="1">
    <location>
        <begin position="102"/>
        <end position="121"/>
    </location>
</feature>
<dbReference type="Proteomes" id="UP000317835">
    <property type="component" value="Chromosome"/>
</dbReference>
<feature type="domain" description="Transposase IS110-like N-terminal" evidence="2">
    <location>
        <begin position="32"/>
        <end position="177"/>
    </location>
</feature>
<protein>
    <submittedName>
        <fullName evidence="4">Transposase IS116/IS110/IS902 family protein</fullName>
    </submittedName>
</protein>
<gene>
    <name evidence="4" type="ORF">ElP_32550</name>
</gene>
<keyword evidence="5" id="KW-1185">Reference proteome</keyword>